<dbReference type="InterPro" id="IPR019410">
    <property type="entry name" value="Methyltransf_16"/>
</dbReference>
<dbReference type="PANTHER" id="PTHR14614:SF130">
    <property type="entry name" value="PROTEIN-LYSINE N-METHYLTRANSFERASE EEF2KMT"/>
    <property type="match status" value="1"/>
</dbReference>
<evidence type="ECO:0000313" key="1">
    <source>
        <dbReference type="EMBL" id="RCI13136.1"/>
    </source>
</evidence>
<dbReference type="EMBL" id="LKCN02000007">
    <property type="protein sequence ID" value="RCI13136.1"/>
    <property type="molecule type" value="Genomic_DNA"/>
</dbReference>
<accession>A0A367LFD8</accession>
<dbReference type="OrthoDB" id="194386at2759"/>
<comment type="caution">
    <text evidence="1">The sequence shown here is derived from an EMBL/GenBank/DDBJ whole genome shotgun (WGS) entry which is preliminary data.</text>
</comment>
<name>A0A367LFD8_9HYPO</name>
<proteinExistence type="predicted"/>
<gene>
    <name evidence="1" type="ORF">L249_1134</name>
</gene>
<dbReference type="CDD" id="cd02440">
    <property type="entry name" value="AdoMet_MTases"/>
    <property type="match status" value="1"/>
</dbReference>
<dbReference type="GO" id="GO:0008757">
    <property type="term" value="F:S-adenosylmethionine-dependent methyltransferase activity"/>
    <property type="evidence" value="ECO:0007669"/>
    <property type="project" value="UniProtKB-ARBA"/>
</dbReference>
<dbReference type="STRING" id="1330021.A0A367LFD8"/>
<dbReference type="PANTHER" id="PTHR14614">
    <property type="entry name" value="HEPATOCELLULAR CARCINOMA-ASSOCIATED ANTIGEN"/>
    <property type="match status" value="1"/>
</dbReference>
<dbReference type="Proteomes" id="UP000253664">
    <property type="component" value="Unassembled WGS sequence"/>
</dbReference>
<dbReference type="SUPFAM" id="SSF53335">
    <property type="entry name" value="S-adenosyl-L-methionine-dependent methyltransferases"/>
    <property type="match status" value="1"/>
</dbReference>
<protein>
    <recommendedName>
        <fullName evidence="3">FAM86 N-terminal domain-containing protein</fullName>
    </recommendedName>
</protein>
<dbReference type="Gene3D" id="3.40.50.150">
    <property type="entry name" value="Vaccinia Virus protein VP39"/>
    <property type="match status" value="1"/>
</dbReference>
<evidence type="ECO:0008006" key="3">
    <source>
        <dbReference type="Google" id="ProtNLM"/>
    </source>
</evidence>
<dbReference type="AlphaFoldDB" id="A0A367LFD8"/>
<organism evidence="1 2">
    <name type="scientific">Ophiocordyceps polyrhachis-furcata BCC 54312</name>
    <dbReference type="NCBI Taxonomy" id="1330021"/>
    <lineage>
        <taxon>Eukaryota</taxon>
        <taxon>Fungi</taxon>
        <taxon>Dikarya</taxon>
        <taxon>Ascomycota</taxon>
        <taxon>Pezizomycotina</taxon>
        <taxon>Sordariomycetes</taxon>
        <taxon>Hypocreomycetidae</taxon>
        <taxon>Hypocreales</taxon>
        <taxon>Ophiocordycipitaceae</taxon>
        <taxon>Ophiocordyceps</taxon>
    </lineage>
</organism>
<evidence type="ECO:0000313" key="2">
    <source>
        <dbReference type="Proteomes" id="UP000253664"/>
    </source>
</evidence>
<keyword evidence="2" id="KW-1185">Reference proteome</keyword>
<reference evidence="1 2" key="1">
    <citation type="journal article" date="2015" name="BMC Genomics">
        <title>Insights from the genome of Ophiocordyceps polyrhachis-furcata to pathogenicity and host specificity in insect fungi.</title>
        <authorList>
            <person name="Wichadakul D."/>
            <person name="Kobmoo N."/>
            <person name="Ingsriswang S."/>
            <person name="Tangphatsornruang S."/>
            <person name="Chantasingh D."/>
            <person name="Luangsa-ard J.J."/>
            <person name="Eurwilaichitr L."/>
        </authorList>
    </citation>
    <scope>NUCLEOTIDE SEQUENCE [LARGE SCALE GENOMIC DNA]</scope>
    <source>
        <strain evidence="1 2">BCC 54312</strain>
    </source>
</reference>
<dbReference type="GO" id="GO:0005737">
    <property type="term" value="C:cytoplasm"/>
    <property type="evidence" value="ECO:0007669"/>
    <property type="project" value="TreeGrafter"/>
</dbReference>
<dbReference type="Pfam" id="PF10294">
    <property type="entry name" value="Methyltransf_16"/>
    <property type="match status" value="1"/>
</dbReference>
<dbReference type="InterPro" id="IPR029063">
    <property type="entry name" value="SAM-dependent_MTases_sf"/>
</dbReference>
<sequence length="335" mass="37442">MVHPWMQYVDRFCHQYLQLQPRLDYPPSETLRLAEAQDAIYTRLFDANALPGGPPDRYRGRTLKELVVRIEAAIDDWDEHAVSDHLMAALSMLLGAPLPPEAASAQERCRVQHHLSSLPRGDEMTAWNEPTITLMESPQLISAAGTTGLRTWEAALHLGQYLCLHTDIVVGKRVLELGAGTGYVSILCARHLSCAHVVASDGSDEVVGKLADSFLLNHVDQDPSRISAQKLHWGEASDVDNWPAEVVLGADVIYDLRSVPALVDTIVWAMEASSGVEAYISATQRNEMTLDAFVDACHRRDVNVEQVDFPVLPWAQQRGPFYNDQVVIRIYRLWR</sequence>